<dbReference type="EMBL" id="JALJOQ010000213">
    <property type="protein sequence ID" value="KAK9789203.1"/>
    <property type="molecule type" value="Genomic_DNA"/>
</dbReference>
<dbReference type="GO" id="GO:0005634">
    <property type="term" value="C:nucleus"/>
    <property type="evidence" value="ECO:0007669"/>
    <property type="project" value="UniProtKB-SubCell"/>
</dbReference>
<evidence type="ECO:0000256" key="5">
    <source>
        <dbReference type="ARBA" id="ARBA00023242"/>
    </source>
</evidence>
<comment type="similarity">
    <text evidence="2">Belongs to the DNA repair metallo-beta-lactamase (DRMBL) family.</text>
</comment>
<organism evidence="8 9">
    <name type="scientific">Symbiochloris irregularis</name>
    <dbReference type="NCBI Taxonomy" id="706552"/>
    <lineage>
        <taxon>Eukaryota</taxon>
        <taxon>Viridiplantae</taxon>
        <taxon>Chlorophyta</taxon>
        <taxon>core chlorophytes</taxon>
        <taxon>Trebouxiophyceae</taxon>
        <taxon>Trebouxiales</taxon>
        <taxon>Trebouxiaceae</taxon>
        <taxon>Symbiochloris</taxon>
    </lineage>
</organism>
<keyword evidence="4" id="KW-0234">DNA repair</keyword>
<dbReference type="Gene3D" id="3.60.15.10">
    <property type="entry name" value="Ribonuclease Z/Hydroxyacylglutathione hydrolase-like"/>
    <property type="match status" value="1"/>
</dbReference>
<dbReference type="InterPro" id="IPR036866">
    <property type="entry name" value="RibonucZ/Hydroxyglut_hydro"/>
</dbReference>
<dbReference type="PANTHER" id="PTHR23240:SF35">
    <property type="entry name" value="DNA REPAIR METALLO-BETA-LACTAMASE FAMILY PROTEIN-RELATED"/>
    <property type="match status" value="1"/>
</dbReference>
<evidence type="ECO:0000256" key="3">
    <source>
        <dbReference type="ARBA" id="ARBA00022763"/>
    </source>
</evidence>
<evidence type="ECO:0000259" key="6">
    <source>
        <dbReference type="Pfam" id="PF07522"/>
    </source>
</evidence>
<keyword evidence="5" id="KW-0539">Nucleus</keyword>
<sequence>MAEQVEGIKWVPGTRLMVDGFRFQSPRCQCYLLTHAHADHTTGLSKSFSSGTIFCTPVTAALLRENMGIPAHRICPLALDQPTVIDGITITPIDANHCPGACMFLMKVPEKGSSKSKMILHTGDMRWKAGMEKHPALQAVKVHTLILDTTYASPSHVHPPQDEAIASMVEVMRSTGRKRPSTLFVVGSYHIGKERAYLGAAKALGWKVWCPAHKRKVLSLLNLSQADMSLLAKTPDAARIHVAAMGLNLSPEKLSEKIANSKRWTHVVAFRPTGWSFKKSGGLETRTEGNVTVYGIPYSEHSSFSELRQCVAALRPSKLIPTVNCPTPQAARALVDRFADLMNLSKDRSRMDMYCSRAPAHSAAADEAQFLAPA</sequence>
<dbReference type="Proteomes" id="UP001465755">
    <property type="component" value="Unassembled WGS sequence"/>
</dbReference>
<evidence type="ECO:0000313" key="8">
    <source>
        <dbReference type="EMBL" id="KAK9789203.1"/>
    </source>
</evidence>
<evidence type="ECO:0000256" key="1">
    <source>
        <dbReference type="ARBA" id="ARBA00004123"/>
    </source>
</evidence>
<dbReference type="Pfam" id="PF12706">
    <property type="entry name" value="Lactamase_B_2"/>
    <property type="match status" value="1"/>
</dbReference>
<dbReference type="Pfam" id="PF07522">
    <property type="entry name" value="DRMBL"/>
    <property type="match status" value="1"/>
</dbReference>
<evidence type="ECO:0000256" key="4">
    <source>
        <dbReference type="ARBA" id="ARBA00023204"/>
    </source>
</evidence>
<comment type="caution">
    <text evidence="8">The sequence shown here is derived from an EMBL/GenBank/DDBJ whole genome shotgun (WGS) entry which is preliminary data.</text>
</comment>
<dbReference type="AlphaFoldDB" id="A0AAW1NPG8"/>
<dbReference type="GO" id="GO:0006303">
    <property type="term" value="P:double-strand break repair via nonhomologous end joining"/>
    <property type="evidence" value="ECO:0007669"/>
    <property type="project" value="TreeGrafter"/>
</dbReference>
<evidence type="ECO:0000259" key="7">
    <source>
        <dbReference type="Pfam" id="PF12706"/>
    </source>
</evidence>
<keyword evidence="3" id="KW-0227">DNA damage</keyword>
<keyword evidence="9" id="KW-1185">Reference proteome</keyword>
<comment type="subcellular location">
    <subcellularLocation>
        <location evidence="1">Nucleus</location>
    </subcellularLocation>
</comment>
<dbReference type="PANTHER" id="PTHR23240">
    <property type="entry name" value="DNA CROSS-LINK REPAIR PROTEIN PSO2/SNM1-RELATED"/>
    <property type="match status" value="1"/>
</dbReference>
<proteinExistence type="inferred from homology"/>
<dbReference type="GO" id="GO:0036297">
    <property type="term" value="P:interstrand cross-link repair"/>
    <property type="evidence" value="ECO:0007669"/>
    <property type="project" value="TreeGrafter"/>
</dbReference>
<evidence type="ECO:0000313" key="9">
    <source>
        <dbReference type="Proteomes" id="UP001465755"/>
    </source>
</evidence>
<dbReference type="InterPro" id="IPR001279">
    <property type="entry name" value="Metallo-B-lactamas"/>
</dbReference>
<dbReference type="GO" id="GO:0035312">
    <property type="term" value="F:5'-3' DNA exonuclease activity"/>
    <property type="evidence" value="ECO:0007669"/>
    <property type="project" value="TreeGrafter"/>
</dbReference>
<feature type="domain" description="DNA repair metallo-beta-lactamase" evidence="6">
    <location>
        <begin position="228"/>
        <end position="325"/>
    </location>
</feature>
<feature type="domain" description="Metallo-beta-lactamase" evidence="7">
    <location>
        <begin position="29"/>
        <end position="169"/>
    </location>
</feature>
<evidence type="ECO:0000256" key="2">
    <source>
        <dbReference type="ARBA" id="ARBA00010304"/>
    </source>
</evidence>
<gene>
    <name evidence="8" type="ORF">WJX73_007974</name>
</gene>
<dbReference type="Gene3D" id="3.40.50.12650">
    <property type="match status" value="1"/>
</dbReference>
<evidence type="ECO:0008006" key="10">
    <source>
        <dbReference type="Google" id="ProtNLM"/>
    </source>
</evidence>
<dbReference type="GO" id="GO:0003684">
    <property type="term" value="F:damaged DNA binding"/>
    <property type="evidence" value="ECO:0007669"/>
    <property type="project" value="TreeGrafter"/>
</dbReference>
<reference evidence="8 9" key="1">
    <citation type="journal article" date="2024" name="Nat. Commun.">
        <title>Phylogenomics reveals the evolutionary origins of lichenization in chlorophyte algae.</title>
        <authorList>
            <person name="Puginier C."/>
            <person name="Libourel C."/>
            <person name="Otte J."/>
            <person name="Skaloud P."/>
            <person name="Haon M."/>
            <person name="Grisel S."/>
            <person name="Petersen M."/>
            <person name="Berrin J.G."/>
            <person name="Delaux P.M."/>
            <person name="Dal Grande F."/>
            <person name="Keller J."/>
        </authorList>
    </citation>
    <scope>NUCLEOTIDE SEQUENCE [LARGE SCALE GENOMIC DNA]</scope>
    <source>
        <strain evidence="8 9">SAG 2036</strain>
    </source>
</reference>
<dbReference type="InterPro" id="IPR011084">
    <property type="entry name" value="DRMBL"/>
</dbReference>
<name>A0AAW1NPG8_9CHLO</name>
<dbReference type="SUPFAM" id="SSF56281">
    <property type="entry name" value="Metallo-hydrolase/oxidoreductase"/>
    <property type="match status" value="1"/>
</dbReference>
<protein>
    <recommendedName>
        <fullName evidence="10">DNA cross-link repair protein SNM1</fullName>
    </recommendedName>
</protein>
<dbReference type="CDD" id="cd16273">
    <property type="entry name" value="SNM1A-1C-like_MBL-fold"/>
    <property type="match status" value="1"/>
</dbReference>
<accession>A0AAW1NPG8</accession>